<proteinExistence type="predicted"/>
<evidence type="ECO:0000256" key="1">
    <source>
        <dbReference type="SAM" id="MobiDB-lite"/>
    </source>
</evidence>
<organism evidence="2 3">
    <name type="scientific">Rangifer tarandus platyrhynchus</name>
    <name type="common">Svalbard reindeer</name>
    <dbReference type="NCBI Taxonomy" id="3082113"/>
    <lineage>
        <taxon>Eukaryota</taxon>
        <taxon>Metazoa</taxon>
        <taxon>Chordata</taxon>
        <taxon>Craniata</taxon>
        <taxon>Vertebrata</taxon>
        <taxon>Euteleostomi</taxon>
        <taxon>Mammalia</taxon>
        <taxon>Eutheria</taxon>
        <taxon>Laurasiatheria</taxon>
        <taxon>Artiodactyla</taxon>
        <taxon>Ruminantia</taxon>
        <taxon>Pecora</taxon>
        <taxon>Cervidae</taxon>
        <taxon>Odocoileinae</taxon>
        <taxon>Rangifer</taxon>
    </lineage>
</organism>
<dbReference type="EMBL" id="OX459945">
    <property type="protein sequence ID" value="CAI9179876.1"/>
    <property type="molecule type" value="Genomic_DNA"/>
</dbReference>
<protein>
    <submittedName>
        <fullName evidence="2">Uncharacterized protein</fullName>
    </submittedName>
</protein>
<feature type="compositionally biased region" description="Pro residues" evidence="1">
    <location>
        <begin position="1"/>
        <end position="11"/>
    </location>
</feature>
<keyword evidence="3" id="KW-1185">Reference proteome</keyword>
<reference evidence="2" key="1">
    <citation type="submission" date="2023-04" db="EMBL/GenBank/DDBJ databases">
        <authorList>
            <consortium name="ELIXIR-Norway"/>
        </authorList>
    </citation>
    <scope>NUCLEOTIDE SEQUENCE [LARGE SCALE GENOMIC DNA]</scope>
</reference>
<evidence type="ECO:0000313" key="3">
    <source>
        <dbReference type="Proteomes" id="UP001176941"/>
    </source>
</evidence>
<gene>
    <name evidence="2" type="ORF">MRATA1EN1_LOCUS28838</name>
</gene>
<dbReference type="Proteomes" id="UP001176941">
    <property type="component" value="Chromosome 9"/>
</dbReference>
<accession>A0ABN9A4I6</accession>
<feature type="region of interest" description="Disordered" evidence="1">
    <location>
        <begin position="1"/>
        <end position="30"/>
    </location>
</feature>
<evidence type="ECO:0000313" key="2">
    <source>
        <dbReference type="EMBL" id="CAI9179876.1"/>
    </source>
</evidence>
<name>A0ABN9A4I6_RANTA</name>
<feature type="region of interest" description="Disordered" evidence="1">
    <location>
        <begin position="53"/>
        <end position="75"/>
    </location>
</feature>
<sequence>MPQAEPRPPAPRASGPGPRDGRWAPPAASALTSQAAAFRSPLHLAFPPAVCPISPSYKDTSHNRLRPSRNSLILA</sequence>